<keyword evidence="1" id="KW-0812">Transmembrane</keyword>
<keyword evidence="1" id="KW-1133">Transmembrane helix</keyword>
<sequence>MVCYTFFTFCYLRYICACLLVTRITLRFRD</sequence>
<protein>
    <submittedName>
        <fullName evidence="2">Uncharacterized protein</fullName>
    </submittedName>
</protein>
<evidence type="ECO:0000313" key="2">
    <source>
        <dbReference type="EMBL" id="CDW19046.1"/>
    </source>
</evidence>
<dbReference type="AlphaFoldDB" id="A0A0K2T0N3"/>
<reference evidence="2" key="1">
    <citation type="submission" date="2014-05" db="EMBL/GenBank/DDBJ databases">
        <authorList>
            <person name="Chronopoulou M."/>
        </authorList>
    </citation>
    <scope>NUCLEOTIDE SEQUENCE</scope>
    <source>
        <tissue evidence="2">Whole organism</tissue>
    </source>
</reference>
<organism evidence="2">
    <name type="scientific">Lepeophtheirus salmonis</name>
    <name type="common">Salmon louse</name>
    <name type="synonym">Caligus salmonis</name>
    <dbReference type="NCBI Taxonomy" id="72036"/>
    <lineage>
        <taxon>Eukaryota</taxon>
        <taxon>Metazoa</taxon>
        <taxon>Ecdysozoa</taxon>
        <taxon>Arthropoda</taxon>
        <taxon>Crustacea</taxon>
        <taxon>Multicrustacea</taxon>
        <taxon>Hexanauplia</taxon>
        <taxon>Copepoda</taxon>
        <taxon>Siphonostomatoida</taxon>
        <taxon>Caligidae</taxon>
        <taxon>Lepeophtheirus</taxon>
    </lineage>
</organism>
<dbReference type="EMBL" id="HACA01001685">
    <property type="protein sequence ID" value="CDW19046.1"/>
    <property type="molecule type" value="Transcribed_RNA"/>
</dbReference>
<feature type="transmembrane region" description="Helical" evidence="1">
    <location>
        <begin position="6"/>
        <end position="26"/>
    </location>
</feature>
<evidence type="ECO:0000256" key="1">
    <source>
        <dbReference type="SAM" id="Phobius"/>
    </source>
</evidence>
<keyword evidence="1" id="KW-0472">Membrane</keyword>
<proteinExistence type="predicted"/>
<name>A0A0K2T0N3_LEPSM</name>
<accession>A0A0K2T0N3</accession>